<dbReference type="InterPro" id="IPR006860">
    <property type="entry name" value="FecR"/>
</dbReference>
<dbReference type="InterPro" id="IPR012373">
    <property type="entry name" value="Ferrdict_sens_TM"/>
</dbReference>
<evidence type="ECO:0000259" key="3">
    <source>
        <dbReference type="Pfam" id="PF16344"/>
    </source>
</evidence>
<dbReference type="InterPro" id="IPR032508">
    <property type="entry name" value="FecR_C"/>
</dbReference>
<protein>
    <submittedName>
        <fullName evidence="4">Ferric-dicitrate binding protein FerR (Iron transport regulator)</fullName>
    </submittedName>
</protein>
<comment type="caution">
    <text evidence="4">The sequence shown here is derived from an EMBL/GenBank/DDBJ whole genome shotgun (WGS) entry which is preliminary data.</text>
</comment>
<dbReference type="GO" id="GO:0016989">
    <property type="term" value="F:sigma factor antagonist activity"/>
    <property type="evidence" value="ECO:0007669"/>
    <property type="project" value="TreeGrafter"/>
</dbReference>
<name>A0A7W6HYN2_9BACT</name>
<feature type="transmembrane region" description="Helical" evidence="1">
    <location>
        <begin position="82"/>
        <end position="102"/>
    </location>
</feature>
<dbReference type="Proteomes" id="UP000546007">
    <property type="component" value="Unassembled WGS sequence"/>
</dbReference>
<dbReference type="PANTHER" id="PTHR30273:SF2">
    <property type="entry name" value="PROTEIN FECR"/>
    <property type="match status" value="1"/>
</dbReference>
<evidence type="ECO:0000313" key="4">
    <source>
        <dbReference type="EMBL" id="MBB4027413.1"/>
    </source>
</evidence>
<dbReference type="Pfam" id="PF04773">
    <property type="entry name" value="FecR"/>
    <property type="match status" value="1"/>
</dbReference>
<evidence type="ECO:0000256" key="1">
    <source>
        <dbReference type="SAM" id="Phobius"/>
    </source>
</evidence>
<dbReference type="AlphaFoldDB" id="A0A7W6HYN2"/>
<dbReference type="GeneID" id="93102908"/>
<proteinExistence type="predicted"/>
<feature type="domain" description="Protein FecR C-terminal" evidence="3">
    <location>
        <begin position="314"/>
        <end position="382"/>
    </location>
</feature>
<evidence type="ECO:0000313" key="5">
    <source>
        <dbReference type="Proteomes" id="UP000546007"/>
    </source>
</evidence>
<accession>A0A7W6HYN2</accession>
<dbReference type="FunFam" id="2.60.120.1440:FF:000001">
    <property type="entry name" value="Putative anti-sigma factor"/>
    <property type="match status" value="1"/>
</dbReference>
<dbReference type="EMBL" id="JACIES010000009">
    <property type="protein sequence ID" value="MBB4027413.1"/>
    <property type="molecule type" value="Genomic_DNA"/>
</dbReference>
<dbReference type="RefSeq" id="WP_124318149.1">
    <property type="nucleotide sequence ID" value="NZ_AP028155.1"/>
</dbReference>
<keyword evidence="1" id="KW-0472">Membrane</keyword>
<keyword evidence="1" id="KW-0812">Transmembrane</keyword>
<reference evidence="4 5" key="1">
    <citation type="submission" date="2020-08" db="EMBL/GenBank/DDBJ databases">
        <title>Genomic Encyclopedia of Type Strains, Phase IV (KMG-IV): sequencing the most valuable type-strain genomes for metagenomic binning, comparative biology and taxonomic classification.</title>
        <authorList>
            <person name="Goeker M."/>
        </authorList>
    </citation>
    <scope>NUCLEOTIDE SEQUENCE [LARGE SCALE GENOMIC DNA]</scope>
    <source>
        <strain evidence="4 5">DSM 105721</strain>
    </source>
</reference>
<dbReference type="Gene3D" id="3.55.50.30">
    <property type="match status" value="1"/>
</dbReference>
<gene>
    <name evidence="4" type="ORF">GGR14_003223</name>
</gene>
<dbReference type="PIRSF" id="PIRSF018266">
    <property type="entry name" value="FecR"/>
    <property type="match status" value="1"/>
</dbReference>
<keyword evidence="1" id="KW-1133">Transmembrane helix</keyword>
<dbReference type="Gene3D" id="2.60.120.1440">
    <property type="match status" value="1"/>
</dbReference>
<sequence>MSDKIHEIIAAYLAGECVLEEERQEVKRWLREHAGEKDIELLQGMFRSSRLMREKAVCRKEFVLERMEKEVQRRQRMRRIRWYYSGVAVVAVLLVGCVLIFGRSGLKPEDLDIPVDLVQKMNVSKVHLKLSTGEMIELDKYQGMMIREDSVQITNFDYMLKYSYDTVASTEVRYDTLVIPRGSEYSIVLADGTKVFLNASSEIYYPVVFPGDKREVGLKGEAYFEVAKDEHRPFFVQTGDVRIRVLGTSFNVTSYPEHEKIETTLEQGRIQITNGKEQVDVVPGKQVVYDKKNSQFKMRSVDTKLYTSWKDGYYKFEQMTLEEIMETLSLWYDLNVFYVNAEVKSLEFTGRLRRYDRVEGLLRKFEQMNLVEFELNGRNVMIRKK</sequence>
<feature type="domain" description="FecR protein" evidence="2">
    <location>
        <begin position="175"/>
        <end position="270"/>
    </location>
</feature>
<dbReference type="Pfam" id="PF16344">
    <property type="entry name" value="FecR_C"/>
    <property type="match status" value="1"/>
</dbReference>
<dbReference type="PANTHER" id="PTHR30273">
    <property type="entry name" value="PERIPLASMIC SIGNAL SENSOR AND SIGMA FACTOR ACTIVATOR FECR-RELATED"/>
    <property type="match status" value="1"/>
</dbReference>
<organism evidence="4 5">
    <name type="scientific">Butyricimonas faecihominis</name>
    <dbReference type="NCBI Taxonomy" id="1472416"/>
    <lineage>
        <taxon>Bacteria</taxon>
        <taxon>Pseudomonadati</taxon>
        <taxon>Bacteroidota</taxon>
        <taxon>Bacteroidia</taxon>
        <taxon>Bacteroidales</taxon>
        <taxon>Odoribacteraceae</taxon>
        <taxon>Butyricimonas</taxon>
    </lineage>
</organism>
<dbReference type="OrthoDB" id="699645at2"/>
<evidence type="ECO:0000259" key="2">
    <source>
        <dbReference type="Pfam" id="PF04773"/>
    </source>
</evidence>
<keyword evidence="5" id="KW-1185">Reference proteome</keyword>